<comment type="caution">
    <text evidence="6">The sequence shown here is derived from an EMBL/GenBank/DDBJ whole genome shotgun (WGS) entry which is preliminary data.</text>
</comment>
<accession>A0A085ZPH3</accession>
<keyword evidence="3" id="KW-0378">Hydrolase</keyword>
<dbReference type="PANTHER" id="PTHR46233:SF3">
    <property type="entry name" value="HYDROXYACYLGLUTATHIONE HYDROLASE GLOC"/>
    <property type="match status" value="1"/>
</dbReference>
<evidence type="ECO:0000259" key="5">
    <source>
        <dbReference type="SMART" id="SM00849"/>
    </source>
</evidence>
<dbReference type="InterPro" id="IPR001279">
    <property type="entry name" value="Metallo-B-lactamas"/>
</dbReference>
<dbReference type="EMBL" id="JPRL01000001">
    <property type="protein sequence ID" value="KFF06337.1"/>
    <property type="molecule type" value="Genomic_DNA"/>
</dbReference>
<keyword evidence="7" id="KW-1185">Reference proteome</keyword>
<dbReference type="eggNOG" id="COG0491">
    <property type="taxonomic scope" value="Bacteria"/>
</dbReference>
<gene>
    <name evidence="6" type="ORF">IW19_12775</name>
</gene>
<evidence type="ECO:0000256" key="4">
    <source>
        <dbReference type="ARBA" id="ARBA00022833"/>
    </source>
</evidence>
<comment type="cofactor">
    <cofactor evidence="1">
        <name>Zn(2+)</name>
        <dbReference type="ChEBI" id="CHEBI:29105"/>
    </cofactor>
</comment>
<dbReference type="SUPFAM" id="SSF56281">
    <property type="entry name" value="Metallo-hydrolase/oxidoreductase"/>
    <property type="match status" value="1"/>
</dbReference>
<keyword evidence="4" id="KW-0862">Zinc</keyword>
<evidence type="ECO:0000256" key="2">
    <source>
        <dbReference type="ARBA" id="ARBA00022723"/>
    </source>
</evidence>
<dbReference type="InterPro" id="IPR051453">
    <property type="entry name" value="MBL_Glyoxalase_II"/>
</dbReference>
<dbReference type="InterPro" id="IPR036866">
    <property type="entry name" value="RibonucZ/Hydroxyglut_hydro"/>
</dbReference>
<dbReference type="CDD" id="cd16275">
    <property type="entry name" value="BaeB-like_MBL-fold"/>
    <property type="match status" value="1"/>
</dbReference>
<reference evidence="6 7" key="1">
    <citation type="submission" date="2014-07" db="EMBL/GenBank/DDBJ databases">
        <title>Genome of Flavobacterium reichenbachii LMG 25512.</title>
        <authorList>
            <person name="Stropko S.J."/>
            <person name="Pipes S.E."/>
            <person name="Newman J.D."/>
        </authorList>
    </citation>
    <scope>NUCLEOTIDE SEQUENCE [LARGE SCALE GENOMIC DNA]</scope>
    <source>
        <strain evidence="6 7">LMG 25512</strain>
    </source>
</reference>
<protein>
    <recommendedName>
        <fullName evidence="5">Metallo-beta-lactamase domain-containing protein</fullName>
    </recommendedName>
</protein>
<dbReference type="STRING" id="362418.IW19_12775"/>
<sequence>MFKTSNFSIINQCYLIYKNNIGILVDPSWDYNLIDTFLIENEIALKGVLLTHSHDDHTNLANEFAEKKSVPVFMAAEEIEFSGFKCQNLQSITSLNEIQILDFNITPILTPGHTPGSICYLIENNIFSGDTIFIEGVGVCSTKGGDVDKMWESVQNLKNILPENTFFYPGHSFGELPGKNLVFLLKNNIYFQIKDKAHFVSFRMRKNQPNLFNFK</sequence>
<keyword evidence="2" id="KW-0479">Metal-binding</keyword>
<dbReference type="GO" id="GO:0016787">
    <property type="term" value="F:hydrolase activity"/>
    <property type="evidence" value="ECO:0007669"/>
    <property type="project" value="UniProtKB-KW"/>
</dbReference>
<dbReference type="SMART" id="SM00849">
    <property type="entry name" value="Lactamase_B"/>
    <property type="match status" value="1"/>
</dbReference>
<proteinExistence type="predicted"/>
<evidence type="ECO:0000256" key="3">
    <source>
        <dbReference type="ARBA" id="ARBA00022801"/>
    </source>
</evidence>
<evidence type="ECO:0000313" key="7">
    <source>
        <dbReference type="Proteomes" id="UP000028715"/>
    </source>
</evidence>
<dbReference type="Gene3D" id="3.60.15.10">
    <property type="entry name" value="Ribonuclease Z/Hydroxyacylglutathione hydrolase-like"/>
    <property type="match status" value="1"/>
</dbReference>
<organism evidence="6 7">
    <name type="scientific">Flavobacterium reichenbachii</name>
    <dbReference type="NCBI Taxonomy" id="362418"/>
    <lineage>
        <taxon>Bacteria</taxon>
        <taxon>Pseudomonadati</taxon>
        <taxon>Bacteroidota</taxon>
        <taxon>Flavobacteriia</taxon>
        <taxon>Flavobacteriales</taxon>
        <taxon>Flavobacteriaceae</taxon>
        <taxon>Flavobacterium</taxon>
    </lineage>
</organism>
<name>A0A085ZPH3_9FLAO</name>
<dbReference type="Proteomes" id="UP000028715">
    <property type="component" value="Unassembled WGS sequence"/>
</dbReference>
<feature type="domain" description="Metallo-beta-lactamase" evidence="5">
    <location>
        <begin position="10"/>
        <end position="171"/>
    </location>
</feature>
<evidence type="ECO:0000313" key="6">
    <source>
        <dbReference type="EMBL" id="KFF06337.1"/>
    </source>
</evidence>
<dbReference type="PANTHER" id="PTHR46233">
    <property type="entry name" value="HYDROXYACYLGLUTATHIONE HYDROLASE GLOC"/>
    <property type="match status" value="1"/>
</dbReference>
<dbReference type="AlphaFoldDB" id="A0A085ZPH3"/>
<dbReference type="GO" id="GO:0046872">
    <property type="term" value="F:metal ion binding"/>
    <property type="evidence" value="ECO:0007669"/>
    <property type="project" value="UniProtKB-KW"/>
</dbReference>
<dbReference type="Pfam" id="PF00753">
    <property type="entry name" value="Lactamase_B"/>
    <property type="match status" value="1"/>
</dbReference>
<evidence type="ECO:0000256" key="1">
    <source>
        <dbReference type="ARBA" id="ARBA00001947"/>
    </source>
</evidence>